<dbReference type="AlphaFoldDB" id="T5LNZ5"/>
<evidence type="ECO:0000313" key="3">
    <source>
        <dbReference type="Proteomes" id="UP000005085"/>
    </source>
</evidence>
<proteinExistence type="predicted"/>
<feature type="transmembrane region" description="Helical" evidence="1">
    <location>
        <begin position="97"/>
        <end position="115"/>
    </location>
</feature>
<dbReference type="Proteomes" id="UP000005085">
    <property type="component" value="Unassembled WGS sequence"/>
</dbReference>
<sequence>MSSSKQEKCPKNERKKLDSITSFQLKWLFYTTLFWGGILAFNLCGEASLLISYGIFCLFFISNGIYKHNIKAFLIFAFVYIVPLFTLRIAGNYNFEASFSVQMLLYSLILAILIFKKYYRLSITLCVYIAFYALAIFLGECRFLGSFYK</sequence>
<keyword evidence="1" id="KW-0472">Membrane</keyword>
<gene>
    <name evidence="2" type="ORF">HRAG_02289</name>
</gene>
<organism evidence="2 3">
    <name type="scientific">Helicobacter bilis ATCC 43879</name>
    <dbReference type="NCBI Taxonomy" id="613026"/>
    <lineage>
        <taxon>Bacteria</taxon>
        <taxon>Pseudomonadati</taxon>
        <taxon>Campylobacterota</taxon>
        <taxon>Epsilonproteobacteria</taxon>
        <taxon>Campylobacterales</taxon>
        <taxon>Helicobacteraceae</taxon>
        <taxon>Helicobacter</taxon>
    </lineage>
</organism>
<feature type="transmembrane region" description="Helical" evidence="1">
    <location>
        <begin position="127"/>
        <end position="148"/>
    </location>
</feature>
<feature type="transmembrane region" description="Helical" evidence="1">
    <location>
        <begin position="47"/>
        <end position="66"/>
    </location>
</feature>
<protein>
    <submittedName>
        <fullName evidence="2">Uncharacterized protein</fullName>
    </submittedName>
</protein>
<accession>T5LNZ5</accession>
<evidence type="ECO:0000256" key="1">
    <source>
        <dbReference type="SAM" id="Phobius"/>
    </source>
</evidence>
<dbReference type="HOGENOM" id="CLU_1747113_0_0_7"/>
<dbReference type="EMBL" id="ACDN02000049">
    <property type="protein sequence ID" value="EQM94664.1"/>
    <property type="molecule type" value="Genomic_DNA"/>
</dbReference>
<keyword evidence="1" id="KW-0812">Transmembrane</keyword>
<dbReference type="OrthoDB" id="10011148at2"/>
<keyword evidence="1" id="KW-1133">Transmembrane helix</keyword>
<comment type="caution">
    <text evidence="2">The sequence shown here is derived from an EMBL/GenBank/DDBJ whole genome shotgun (WGS) entry which is preliminary data.</text>
</comment>
<evidence type="ECO:0000313" key="2">
    <source>
        <dbReference type="EMBL" id="EQM94664.1"/>
    </source>
</evidence>
<dbReference type="RefSeq" id="WP_020995806.1">
    <property type="nucleotide sequence ID" value="NZ_KI392040.1"/>
</dbReference>
<keyword evidence="3" id="KW-1185">Reference proteome</keyword>
<name>T5LNZ5_9HELI</name>
<feature type="transmembrane region" description="Helical" evidence="1">
    <location>
        <begin position="20"/>
        <end position="41"/>
    </location>
</feature>
<feature type="transmembrane region" description="Helical" evidence="1">
    <location>
        <begin position="73"/>
        <end position="91"/>
    </location>
</feature>
<reference evidence="2 3" key="1">
    <citation type="journal article" date="2014" name="Genome Announc.">
        <title>Draft genome sequences of six enterohepatic helicobacter species isolated from humans and one from rhesus macaques.</title>
        <authorList>
            <person name="Shen Z."/>
            <person name="Sheh A."/>
            <person name="Young S.K."/>
            <person name="Abouelliel A."/>
            <person name="Ward D.V."/>
            <person name="Earl A.M."/>
            <person name="Fox J.G."/>
        </authorList>
    </citation>
    <scope>NUCLEOTIDE SEQUENCE [LARGE SCALE GENOMIC DNA]</scope>
    <source>
        <strain evidence="2 3">ATCC 43879</strain>
    </source>
</reference>